<dbReference type="NCBIfam" id="TIGR00560">
    <property type="entry name" value="pgsA"/>
    <property type="match status" value="1"/>
</dbReference>
<dbReference type="GO" id="GO:0030145">
    <property type="term" value="F:manganese ion binding"/>
    <property type="evidence" value="ECO:0007669"/>
    <property type="project" value="UniProtKB-ARBA"/>
</dbReference>
<keyword evidence="10" id="KW-0594">Phospholipid biosynthesis</keyword>
<keyword evidence="11" id="KW-1208">Phospholipid metabolism</keyword>
<dbReference type="AlphaFoldDB" id="A0A8S1J1U2"/>
<evidence type="ECO:0000256" key="3">
    <source>
        <dbReference type="ARBA" id="ARBA00010441"/>
    </source>
</evidence>
<evidence type="ECO:0000256" key="8">
    <source>
        <dbReference type="ARBA" id="ARBA00023098"/>
    </source>
</evidence>
<keyword evidence="8" id="KW-0443">Lipid metabolism</keyword>
<dbReference type="Gene3D" id="1.20.120.1760">
    <property type="match status" value="1"/>
</dbReference>
<accession>A0A8S1J1U2</accession>
<feature type="transmembrane region" description="Helical" evidence="14">
    <location>
        <begin position="189"/>
        <end position="207"/>
    </location>
</feature>
<keyword evidence="4" id="KW-0444">Lipid biosynthesis</keyword>
<dbReference type="InterPro" id="IPR000462">
    <property type="entry name" value="CDP-OH_P_trans"/>
</dbReference>
<dbReference type="GO" id="GO:0045995">
    <property type="term" value="P:regulation of embryonic development"/>
    <property type="evidence" value="ECO:0007669"/>
    <property type="project" value="UniProtKB-ARBA"/>
</dbReference>
<dbReference type="GO" id="GO:0008444">
    <property type="term" value="F:CDP-diacylglycerol-glycerol-3-phosphate 3-phosphatidyltransferase activity"/>
    <property type="evidence" value="ECO:0007669"/>
    <property type="project" value="InterPro"/>
</dbReference>
<evidence type="ECO:0000313" key="15">
    <source>
        <dbReference type="EMBL" id="CAD7699834.1"/>
    </source>
</evidence>
<comment type="similarity">
    <text evidence="3 12">Belongs to the CDP-alcohol phosphatidyltransferase class-I family.</text>
</comment>
<dbReference type="InterPro" id="IPR050324">
    <property type="entry name" value="CDP-alcohol_PTase-I"/>
</dbReference>
<protein>
    <recommendedName>
        <fullName evidence="17">CDP-diacylglycerol--glycerol-3-phosphate 3-phosphatidyltransferase</fullName>
    </recommendedName>
</protein>
<evidence type="ECO:0000313" key="16">
    <source>
        <dbReference type="Proteomes" id="UP000708148"/>
    </source>
</evidence>
<feature type="transmembrane region" description="Helical" evidence="14">
    <location>
        <begin position="304"/>
        <end position="321"/>
    </location>
</feature>
<evidence type="ECO:0000256" key="12">
    <source>
        <dbReference type="RuleBase" id="RU003750"/>
    </source>
</evidence>
<feature type="region of interest" description="Disordered" evidence="13">
    <location>
        <begin position="115"/>
        <end position="151"/>
    </location>
</feature>
<evidence type="ECO:0000256" key="5">
    <source>
        <dbReference type="ARBA" id="ARBA00022679"/>
    </source>
</evidence>
<dbReference type="PANTHER" id="PTHR14269:SF62">
    <property type="entry name" value="CDP-DIACYLGLYCEROL--GLYCEROL-3-PHOSPHATE 3-PHOSPHATIDYLTRANSFERASE 1, CHLOROPLASTIC"/>
    <property type="match status" value="1"/>
</dbReference>
<comment type="subcellular location">
    <subcellularLocation>
        <location evidence="2">Membrane</location>
        <topology evidence="2">Multi-pass membrane protein</topology>
    </subcellularLocation>
</comment>
<evidence type="ECO:0000256" key="2">
    <source>
        <dbReference type="ARBA" id="ARBA00004141"/>
    </source>
</evidence>
<name>A0A8S1J1U2_9CHLO</name>
<reference evidence="15" key="1">
    <citation type="submission" date="2020-12" db="EMBL/GenBank/DDBJ databases">
        <authorList>
            <person name="Iha C."/>
        </authorList>
    </citation>
    <scope>NUCLEOTIDE SEQUENCE</scope>
</reference>
<dbReference type="FunFam" id="1.20.120.1760:FF:000008">
    <property type="entry name" value="CDP-diacylglycerol--glycerol-3-phosphate 3-phosphatidyltransferase 2"/>
    <property type="match status" value="1"/>
</dbReference>
<evidence type="ECO:0008006" key="17">
    <source>
        <dbReference type="Google" id="ProtNLM"/>
    </source>
</evidence>
<dbReference type="GO" id="GO:0016020">
    <property type="term" value="C:membrane"/>
    <property type="evidence" value="ECO:0007669"/>
    <property type="project" value="UniProtKB-SubCell"/>
</dbReference>
<keyword evidence="5 12" id="KW-0808">Transferase</keyword>
<keyword evidence="6 14" id="KW-0812">Transmembrane</keyword>
<evidence type="ECO:0000256" key="1">
    <source>
        <dbReference type="ARBA" id="ARBA00001936"/>
    </source>
</evidence>
<evidence type="ECO:0000256" key="10">
    <source>
        <dbReference type="ARBA" id="ARBA00023209"/>
    </source>
</evidence>
<evidence type="ECO:0000256" key="13">
    <source>
        <dbReference type="SAM" id="MobiDB-lite"/>
    </source>
</evidence>
<keyword evidence="9 14" id="KW-0472">Membrane</keyword>
<keyword evidence="7 14" id="KW-1133">Transmembrane helix</keyword>
<dbReference type="OrthoDB" id="10020554at2759"/>
<dbReference type="PROSITE" id="PS00379">
    <property type="entry name" value="CDP_ALCOHOL_P_TRANSF"/>
    <property type="match status" value="1"/>
</dbReference>
<feature type="transmembrane region" description="Helical" evidence="14">
    <location>
        <begin position="327"/>
        <end position="347"/>
    </location>
</feature>
<comment type="caution">
    <text evidence="15">The sequence shown here is derived from an EMBL/GenBank/DDBJ whole genome shotgun (WGS) entry which is preliminary data.</text>
</comment>
<dbReference type="EMBL" id="CAJHUC010001120">
    <property type="protein sequence ID" value="CAD7699834.1"/>
    <property type="molecule type" value="Genomic_DNA"/>
</dbReference>
<dbReference type="InterPro" id="IPR048254">
    <property type="entry name" value="CDP_ALCOHOL_P_TRANSF_CS"/>
</dbReference>
<evidence type="ECO:0000256" key="11">
    <source>
        <dbReference type="ARBA" id="ARBA00023264"/>
    </source>
</evidence>
<dbReference type="PANTHER" id="PTHR14269">
    <property type="entry name" value="CDP-DIACYLGLYCEROL--GLYCEROL-3-PHOSPHATE 3-PHOSPHATIDYLTRANSFERASE-RELATED"/>
    <property type="match status" value="1"/>
</dbReference>
<proteinExistence type="inferred from homology"/>
<organism evidence="15 16">
    <name type="scientific">Ostreobium quekettii</name>
    <dbReference type="NCBI Taxonomy" id="121088"/>
    <lineage>
        <taxon>Eukaryota</taxon>
        <taxon>Viridiplantae</taxon>
        <taxon>Chlorophyta</taxon>
        <taxon>core chlorophytes</taxon>
        <taxon>Ulvophyceae</taxon>
        <taxon>TCBD clade</taxon>
        <taxon>Bryopsidales</taxon>
        <taxon>Ostreobineae</taxon>
        <taxon>Ostreobiaceae</taxon>
        <taxon>Ostreobium</taxon>
    </lineage>
</organism>
<dbReference type="GO" id="GO:0006655">
    <property type="term" value="P:phosphatidylglycerol biosynthetic process"/>
    <property type="evidence" value="ECO:0007669"/>
    <property type="project" value="UniProtKB-ARBA"/>
</dbReference>
<dbReference type="Proteomes" id="UP000708148">
    <property type="component" value="Unassembled WGS sequence"/>
</dbReference>
<evidence type="ECO:0000256" key="7">
    <source>
        <dbReference type="ARBA" id="ARBA00022989"/>
    </source>
</evidence>
<evidence type="ECO:0000256" key="9">
    <source>
        <dbReference type="ARBA" id="ARBA00023136"/>
    </source>
</evidence>
<dbReference type="InterPro" id="IPR004570">
    <property type="entry name" value="Phosphatidylglycerol_P_synth"/>
</dbReference>
<evidence type="ECO:0000256" key="14">
    <source>
        <dbReference type="SAM" id="Phobius"/>
    </source>
</evidence>
<dbReference type="GO" id="GO:0005737">
    <property type="term" value="C:cytoplasm"/>
    <property type="evidence" value="ECO:0007669"/>
    <property type="project" value="UniProtKB-ARBA"/>
</dbReference>
<feature type="transmembrane region" description="Helical" evidence="14">
    <location>
        <begin position="162"/>
        <end position="183"/>
    </location>
</feature>
<evidence type="ECO:0000256" key="4">
    <source>
        <dbReference type="ARBA" id="ARBA00022516"/>
    </source>
</evidence>
<dbReference type="InterPro" id="IPR043130">
    <property type="entry name" value="CDP-OH_PTrfase_TM_dom"/>
</dbReference>
<keyword evidence="16" id="KW-1185">Reference proteome</keyword>
<comment type="cofactor">
    <cofactor evidence="1">
        <name>Mn(2+)</name>
        <dbReference type="ChEBI" id="CHEBI:29035"/>
    </cofactor>
</comment>
<gene>
    <name evidence="15" type="ORF">OSTQU699_LOCUS5193</name>
</gene>
<evidence type="ECO:0000256" key="6">
    <source>
        <dbReference type="ARBA" id="ARBA00022692"/>
    </source>
</evidence>
<sequence>MRAPSNAGHQHRIHSVVMKCLRQLPPSPISTMIQSLLRLGPGGCTLLGAGPSGAAFLAPLDAAILSRCSRGIGTAEPHQWGGGGQARCHTIGPQARGCRWAQGPLLPPQWEQRDQLTHMSRSGRPAQGGGGSGSGKKTARASSMGSTEGSAESITCKNNKHLTLPTILTLCRLVAIPLLVATFFWDSALSSAGCSILFVVAAVTDWLDGYLARKLNAVTPFGKFLDPVADKLMVAAALVLLSSRPITTGFFDGNGWLIPTLALVIVSREITMSSLREWAATVSSEAYKAVAVGGWGKWKTASQMAALVLLLYTSGSTAPQLGVLSDLGVLFLGIASTLTVWSLALYFKNFRKYL</sequence>
<dbReference type="Pfam" id="PF01066">
    <property type="entry name" value="CDP-OH_P_transf"/>
    <property type="match status" value="1"/>
</dbReference>